<organism evidence="1 2">
    <name type="scientific">Phytophthora palmivora</name>
    <dbReference type="NCBI Taxonomy" id="4796"/>
    <lineage>
        <taxon>Eukaryota</taxon>
        <taxon>Sar</taxon>
        <taxon>Stramenopiles</taxon>
        <taxon>Oomycota</taxon>
        <taxon>Peronosporomycetes</taxon>
        <taxon>Peronosporales</taxon>
        <taxon>Peronosporaceae</taxon>
        <taxon>Phytophthora</taxon>
    </lineage>
</organism>
<proteinExistence type="predicted"/>
<dbReference type="AlphaFoldDB" id="A0A2P4XFZ6"/>
<dbReference type="OrthoDB" id="124435at2759"/>
<reference evidence="1 2" key="1">
    <citation type="journal article" date="2017" name="Genome Biol. Evol.">
        <title>Phytophthora megakarya and P. palmivora, closely related causal agents of cacao black pod rot, underwent increases in genome sizes and gene numbers by different mechanisms.</title>
        <authorList>
            <person name="Ali S.S."/>
            <person name="Shao J."/>
            <person name="Lary D.J."/>
            <person name="Kronmiller B."/>
            <person name="Shen D."/>
            <person name="Strem M.D."/>
            <person name="Amoako-Attah I."/>
            <person name="Akrofi A.Y."/>
            <person name="Begoude B.A."/>
            <person name="Ten Hoopen G.M."/>
            <person name="Coulibaly K."/>
            <person name="Kebe B.I."/>
            <person name="Melnick R.L."/>
            <person name="Guiltinan M.J."/>
            <person name="Tyler B.M."/>
            <person name="Meinhardt L.W."/>
            <person name="Bailey B.A."/>
        </authorList>
    </citation>
    <scope>NUCLEOTIDE SEQUENCE [LARGE SCALE GENOMIC DNA]</scope>
    <source>
        <strain evidence="2">sbr112.9</strain>
    </source>
</reference>
<comment type="caution">
    <text evidence="1">The sequence shown here is derived from an EMBL/GenBank/DDBJ whole genome shotgun (WGS) entry which is preliminary data.</text>
</comment>
<keyword evidence="2" id="KW-1185">Reference proteome</keyword>
<evidence type="ECO:0000313" key="2">
    <source>
        <dbReference type="Proteomes" id="UP000237271"/>
    </source>
</evidence>
<dbReference type="EMBL" id="NCKW01011098">
    <property type="protein sequence ID" value="POM64466.1"/>
    <property type="molecule type" value="Genomic_DNA"/>
</dbReference>
<gene>
    <name evidence="1" type="ORF">PHPALM_19999</name>
</gene>
<protein>
    <submittedName>
        <fullName evidence="1">Uncharacterized protein</fullName>
    </submittedName>
</protein>
<sequence>MTAKSGGGLEKFNGKSYTMWKYKLLTHLDHEYQTKLLEKRQPEAKVLMADYLRGNPEKPPSPTNETDEHEALAMRWDVVNWTRGRGDLQNLLN</sequence>
<dbReference type="Proteomes" id="UP000237271">
    <property type="component" value="Unassembled WGS sequence"/>
</dbReference>
<name>A0A2P4XFZ6_9STRA</name>
<evidence type="ECO:0000313" key="1">
    <source>
        <dbReference type="EMBL" id="POM64466.1"/>
    </source>
</evidence>
<accession>A0A2P4XFZ6</accession>